<dbReference type="InterPro" id="IPR010730">
    <property type="entry name" value="HET"/>
</dbReference>
<feature type="domain" description="Heterokaryon incompatibility" evidence="1">
    <location>
        <begin position="21"/>
        <end position="112"/>
    </location>
</feature>
<dbReference type="AlphaFoldDB" id="A0AAN6X9H1"/>
<sequence length="577" mass="65443">MRLLNAHTHTFQHFFGRPPPYASLSHTWEREEASHQDVQHRIPSLDSKQGYRKIQEVYKIAAEQGFDWVWADTCCIDKANNAELAESINSMFRWYQQAAVCIVYLSGLSAEGELKTSLPKCRWFKRGWTLQELLAPSKVQFYDQAWNLRGTKDSLIVQLESITGIPEGVLTGRISISEISIADRMSWAANRQTTRSEDVAYCLFGIFDVNMPMIYGEGRSACRRLQEHIILKSNDMTIFAWQYNDPSVLRGPRSRLLADSPDGLARRDKNKTVSILSMRNAAMSATINPEYIVTNKGLRITSSLLRLSREHIGEPDDGGLHYFLGVGEVKSREAQPSKRGKMIGIAVDKIGSDTFVRRNGPLRILSEPDNALLPTTSRGSFHIQIEPAQTMNKSSVVDAIAFPVQRVPIMSTAPRPHEHPVKYVTIKPGRTLPESHWDETRQLFFRSSKRLLVMAISAFVIFDKYLQVELLMLVDQRASDPAVHLFLRKREPALYEWFISRKAASGIHYWEELPGDLSQKVIPRPESRVEVIAGGRKYVISACVQAMKHPKAVALYQVMFKVDEEREDGEGKVTANL</sequence>
<reference evidence="2" key="1">
    <citation type="journal article" date="2023" name="Mol. Phylogenet. Evol.">
        <title>Genome-scale phylogeny and comparative genomics of the fungal order Sordariales.</title>
        <authorList>
            <person name="Hensen N."/>
            <person name="Bonometti L."/>
            <person name="Westerberg I."/>
            <person name="Brannstrom I.O."/>
            <person name="Guillou S."/>
            <person name="Cros-Aarteil S."/>
            <person name="Calhoun S."/>
            <person name="Haridas S."/>
            <person name="Kuo A."/>
            <person name="Mondo S."/>
            <person name="Pangilinan J."/>
            <person name="Riley R."/>
            <person name="LaButti K."/>
            <person name="Andreopoulos B."/>
            <person name="Lipzen A."/>
            <person name="Chen C."/>
            <person name="Yan M."/>
            <person name="Daum C."/>
            <person name="Ng V."/>
            <person name="Clum A."/>
            <person name="Steindorff A."/>
            <person name="Ohm R.A."/>
            <person name="Martin F."/>
            <person name="Silar P."/>
            <person name="Natvig D.O."/>
            <person name="Lalanne C."/>
            <person name="Gautier V."/>
            <person name="Ament-Velasquez S.L."/>
            <person name="Kruys A."/>
            <person name="Hutchinson M.I."/>
            <person name="Powell A.J."/>
            <person name="Barry K."/>
            <person name="Miller A.N."/>
            <person name="Grigoriev I.V."/>
            <person name="Debuchy R."/>
            <person name="Gladieux P."/>
            <person name="Hiltunen Thoren M."/>
            <person name="Johannesson H."/>
        </authorList>
    </citation>
    <scope>NUCLEOTIDE SEQUENCE</scope>
    <source>
        <strain evidence="2">CBS 315.58</strain>
    </source>
</reference>
<dbReference type="Pfam" id="PF06985">
    <property type="entry name" value="HET"/>
    <property type="match status" value="1"/>
</dbReference>
<evidence type="ECO:0000313" key="2">
    <source>
        <dbReference type="EMBL" id="KAK4195481.1"/>
    </source>
</evidence>
<evidence type="ECO:0000313" key="3">
    <source>
        <dbReference type="Proteomes" id="UP001303160"/>
    </source>
</evidence>
<gene>
    <name evidence="2" type="ORF">QBC40DRAFT_20031</name>
</gene>
<protein>
    <submittedName>
        <fullName evidence="2">Heterokaryon incompatibility protein-domain-containing protein</fullName>
    </submittedName>
</protein>
<reference evidence="2" key="2">
    <citation type="submission" date="2023-05" db="EMBL/GenBank/DDBJ databases">
        <authorList>
            <consortium name="Lawrence Berkeley National Laboratory"/>
            <person name="Steindorff A."/>
            <person name="Hensen N."/>
            <person name="Bonometti L."/>
            <person name="Westerberg I."/>
            <person name="Brannstrom I.O."/>
            <person name="Guillou S."/>
            <person name="Cros-Aarteil S."/>
            <person name="Calhoun S."/>
            <person name="Haridas S."/>
            <person name="Kuo A."/>
            <person name="Mondo S."/>
            <person name="Pangilinan J."/>
            <person name="Riley R."/>
            <person name="Labutti K."/>
            <person name="Andreopoulos B."/>
            <person name="Lipzen A."/>
            <person name="Chen C."/>
            <person name="Yanf M."/>
            <person name="Daum C."/>
            <person name="Ng V."/>
            <person name="Clum A."/>
            <person name="Ohm R."/>
            <person name="Martin F."/>
            <person name="Silar P."/>
            <person name="Natvig D."/>
            <person name="Lalanne C."/>
            <person name="Gautier V."/>
            <person name="Ament-Velasquez S.L."/>
            <person name="Kruys A."/>
            <person name="Hutchinson M.I."/>
            <person name="Powell A.J."/>
            <person name="Barry K."/>
            <person name="Miller A.N."/>
            <person name="Grigoriev I.V."/>
            <person name="Debuchy R."/>
            <person name="Gladieux P."/>
            <person name="Thoren M.H."/>
            <person name="Johannesson H."/>
        </authorList>
    </citation>
    <scope>NUCLEOTIDE SEQUENCE</scope>
    <source>
        <strain evidence="2">CBS 315.58</strain>
    </source>
</reference>
<dbReference type="EMBL" id="MU864012">
    <property type="protein sequence ID" value="KAK4195481.1"/>
    <property type="molecule type" value="Genomic_DNA"/>
</dbReference>
<evidence type="ECO:0000259" key="1">
    <source>
        <dbReference type="Pfam" id="PF06985"/>
    </source>
</evidence>
<organism evidence="2 3">
    <name type="scientific">Triangularia verruculosa</name>
    <dbReference type="NCBI Taxonomy" id="2587418"/>
    <lineage>
        <taxon>Eukaryota</taxon>
        <taxon>Fungi</taxon>
        <taxon>Dikarya</taxon>
        <taxon>Ascomycota</taxon>
        <taxon>Pezizomycotina</taxon>
        <taxon>Sordariomycetes</taxon>
        <taxon>Sordariomycetidae</taxon>
        <taxon>Sordariales</taxon>
        <taxon>Podosporaceae</taxon>
        <taxon>Triangularia</taxon>
    </lineage>
</organism>
<dbReference type="Proteomes" id="UP001303160">
    <property type="component" value="Unassembled WGS sequence"/>
</dbReference>
<keyword evidence="3" id="KW-1185">Reference proteome</keyword>
<dbReference type="PANTHER" id="PTHR10622:SF12">
    <property type="entry name" value="HET DOMAIN-CONTAINING PROTEIN"/>
    <property type="match status" value="1"/>
</dbReference>
<name>A0AAN6X9H1_9PEZI</name>
<dbReference type="PANTHER" id="PTHR10622">
    <property type="entry name" value="HET DOMAIN-CONTAINING PROTEIN"/>
    <property type="match status" value="1"/>
</dbReference>
<comment type="caution">
    <text evidence="2">The sequence shown here is derived from an EMBL/GenBank/DDBJ whole genome shotgun (WGS) entry which is preliminary data.</text>
</comment>
<accession>A0AAN6X9H1</accession>
<proteinExistence type="predicted"/>